<reference evidence="1 2" key="1">
    <citation type="journal article" date="2014" name="Agronomy (Basel)">
        <title>A Draft Genome Sequence for Ensete ventricosum, the Drought-Tolerant Tree Against Hunger.</title>
        <authorList>
            <person name="Harrison J."/>
            <person name="Moore K.A."/>
            <person name="Paszkiewicz K."/>
            <person name="Jones T."/>
            <person name="Grant M."/>
            <person name="Ambacheew D."/>
            <person name="Muzemil S."/>
            <person name="Studholme D.J."/>
        </authorList>
    </citation>
    <scope>NUCLEOTIDE SEQUENCE [LARGE SCALE GENOMIC DNA]</scope>
</reference>
<dbReference type="AlphaFoldDB" id="A0A426Z4C6"/>
<accession>A0A426Z4C6</accession>
<sequence length="163" mass="17731">MFARSHSFRQSAAAMKRSLLADLFLWLTVLLLFLLCDRSQHPSSVPRKILSTKADLSASPRQNGRDSPLAYSTAAPVDGGVEKRLLQSLGVCCDVSKGVAYHRSRYLICLVFVGEVSLFMSASFRSSTCSLIVNTCTKAIVERWGCLGSTPSTIKLAKQSIGV</sequence>
<dbReference type="EMBL" id="AMZH03008493">
    <property type="protein sequence ID" value="RRT58816.1"/>
    <property type="molecule type" value="Genomic_DNA"/>
</dbReference>
<evidence type="ECO:0000313" key="1">
    <source>
        <dbReference type="EMBL" id="RRT58816.1"/>
    </source>
</evidence>
<evidence type="ECO:0000313" key="2">
    <source>
        <dbReference type="Proteomes" id="UP000287651"/>
    </source>
</evidence>
<organism evidence="1 2">
    <name type="scientific">Ensete ventricosum</name>
    <name type="common">Abyssinian banana</name>
    <name type="synonym">Musa ensete</name>
    <dbReference type="NCBI Taxonomy" id="4639"/>
    <lineage>
        <taxon>Eukaryota</taxon>
        <taxon>Viridiplantae</taxon>
        <taxon>Streptophyta</taxon>
        <taxon>Embryophyta</taxon>
        <taxon>Tracheophyta</taxon>
        <taxon>Spermatophyta</taxon>
        <taxon>Magnoliopsida</taxon>
        <taxon>Liliopsida</taxon>
        <taxon>Zingiberales</taxon>
        <taxon>Musaceae</taxon>
        <taxon>Ensete</taxon>
    </lineage>
</organism>
<gene>
    <name evidence="1" type="ORF">B296_00013656</name>
</gene>
<name>A0A426Z4C6_ENSVE</name>
<proteinExistence type="predicted"/>
<protein>
    <submittedName>
        <fullName evidence="1">Uncharacterized protein</fullName>
    </submittedName>
</protein>
<comment type="caution">
    <text evidence="1">The sequence shown here is derived from an EMBL/GenBank/DDBJ whole genome shotgun (WGS) entry which is preliminary data.</text>
</comment>
<dbReference type="Proteomes" id="UP000287651">
    <property type="component" value="Unassembled WGS sequence"/>
</dbReference>